<dbReference type="InterPro" id="IPR010982">
    <property type="entry name" value="Lambda_DNA-bd_dom_sf"/>
</dbReference>
<reference evidence="2 3" key="1">
    <citation type="journal article" date="2018" name="BMC Genomics">
        <title>Whole genome sequencing and function prediction of 133 gut anaerobes isolated from chicken caecum in pure cultures.</title>
        <authorList>
            <person name="Medvecky M."/>
            <person name="Cejkova D."/>
            <person name="Polansky O."/>
            <person name="Karasova D."/>
            <person name="Kubasova T."/>
            <person name="Cizek A."/>
            <person name="Rychlik I."/>
        </authorList>
    </citation>
    <scope>NUCLEOTIDE SEQUENCE [LARGE SCALE GENOMIC DNA]</scope>
    <source>
        <strain evidence="2 3">An13</strain>
    </source>
</reference>
<sequence>MISYAPLFKTMKDKSITTYTLIHVHGLNSRTIHNIKHGKGISTFTLEKLCVALDCTPNDVIEFIKEDNQKI</sequence>
<dbReference type="InterPro" id="IPR001387">
    <property type="entry name" value="Cro/C1-type_HTH"/>
</dbReference>
<dbReference type="OrthoDB" id="9807880at2"/>
<protein>
    <submittedName>
        <fullName evidence="2">XRE family transcriptional regulator</fullName>
    </submittedName>
</protein>
<dbReference type="AlphaFoldDB" id="A0A1Y4SY80"/>
<dbReference type="GO" id="GO:0003677">
    <property type="term" value="F:DNA binding"/>
    <property type="evidence" value="ECO:0007669"/>
    <property type="project" value="InterPro"/>
</dbReference>
<name>A0A1Y4SY80_9FIRM</name>
<dbReference type="EMBL" id="NFLJ01000012">
    <property type="protein sequence ID" value="OUQ34896.1"/>
    <property type="molecule type" value="Genomic_DNA"/>
</dbReference>
<evidence type="ECO:0000313" key="3">
    <source>
        <dbReference type="Proteomes" id="UP000195305"/>
    </source>
</evidence>
<gene>
    <name evidence="2" type="ORF">B5E75_05320</name>
</gene>
<proteinExistence type="predicted"/>
<evidence type="ECO:0000259" key="1">
    <source>
        <dbReference type="Pfam" id="PF13443"/>
    </source>
</evidence>
<dbReference type="SUPFAM" id="SSF47413">
    <property type="entry name" value="lambda repressor-like DNA-binding domains"/>
    <property type="match status" value="1"/>
</dbReference>
<accession>A0A1Y4SY80</accession>
<keyword evidence="3" id="KW-1185">Reference proteome</keyword>
<dbReference type="RefSeq" id="WP_087357751.1">
    <property type="nucleotide sequence ID" value="NZ_AP031415.1"/>
</dbReference>
<organism evidence="2 3">
    <name type="scientific">Massilimicrobiota timonensis</name>
    <dbReference type="NCBI Taxonomy" id="1776392"/>
    <lineage>
        <taxon>Bacteria</taxon>
        <taxon>Bacillati</taxon>
        <taxon>Bacillota</taxon>
        <taxon>Erysipelotrichia</taxon>
        <taxon>Erysipelotrichales</taxon>
        <taxon>Erysipelotrichaceae</taxon>
        <taxon>Massilimicrobiota</taxon>
    </lineage>
</organism>
<feature type="domain" description="HTH cro/C1-type" evidence="1">
    <location>
        <begin position="9"/>
        <end position="66"/>
    </location>
</feature>
<dbReference type="Gene3D" id="1.10.260.40">
    <property type="entry name" value="lambda repressor-like DNA-binding domains"/>
    <property type="match status" value="1"/>
</dbReference>
<comment type="caution">
    <text evidence="2">The sequence shown here is derived from an EMBL/GenBank/DDBJ whole genome shotgun (WGS) entry which is preliminary data.</text>
</comment>
<dbReference type="Pfam" id="PF13443">
    <property type="entry name" value="HTH_26"/>
    <property type="match status" value="1"/>
</dbReference>
<evidence type="ECO:0000313" key="2">
    <source>
        <dbReference type="EMBL" id="OUQ34896.1"/>
    </source>
</evidence>
<dbReference type="Proteomes" id="UP000195305">
    <property type="component" value="Unassembled WGS sequence"/>
</dbReference>